<keyword evidence="3" id="KW-0808">Transferase</keyword>
<dbReference type="Proteomes" id="UP000332933">
    <property type="component" value="Unassembled WGS sequence"/>
</dbReference>
<evidence type="ECO:0000313" key="7">
    <source>
        <dbReference type="Proteomes" id="UP000332933"/>
    </source>
</evidence>
<feature type="domain" description="Methyltransferase type 11" evidence="4">
    <location>
        <begin position="57"/>
        <end position="113"/>
    </location>
</feature>
<dbReference type="InterPro" id="IPR051419">
    <property type="entry name" value="Lys/N-term_MeTrsfase_sf"/>
</dbReference>
<keyword evidence="2" id="KW-0489">Methyltransferase</keyword>
<evidence type="ECO:0000256" key="3">
    <source>
        <dbReference type="ARBA" id="ARBA00022679"/>
    </source>
</evidence>
<dbReference type="GO" id="GO:0008757">
    <property type="term" value="F:S-adenosylmethionine-dependent methyltransferase activity"/>
    <property type="evidence" value="ECO:0007669"/>
    <property type="project" value="InterPro"/>
</dbReference>
<dbReference type="Pfam" id="PF08241">
    <property type="entry name" value="Methyltransf_11"/>
    <property type="match status" value="1"/>
</dbReference>
<reference evidence="6 7" key="1">
    <citation type="submission" date="2019-03" db="EMBL/GenBank/DDBJ databases">
        <authorList>
            <person name="Gaulin E."/>
            <person name="Dumas B."/>
        </authorList>
    </citation>
    <scope>NUCLEOTIDE SEQUENCE [LARGE SCALE GENOMIC DNA]</scope>
    <source>
        <strain evidence="6">CBS 568.67</strain>
    </source>
</reference>
<evidence type="ECO:0000259" key="4">
    <source>
        <dbReference type="Pfam" id="PF08241"/>
    </source>
</evidence>
<dbReference type="GO" id="GO:0032259">
    <property type="term" value="P:methylation"/>
    <property type="evidence" value="ECO:0007669"/>
    <property type="project" value="UniProtKB-KW"/>
</dbReference>
<dbReference type="EMBL" id="CAADRA010006188">
    <property type="protein sequence ID" value="VFT94225.1"/>
    <property type="molecule type" value="Genomic_DNA"/>
</dbReference>
<evidence type="ECO:0000256" key="2">
    <source>
        <dbReference type="ARBA" id="ARBA00022603"/>
    </source>
</evidence>
<accession>A0A485LBG3</accession>
<organism evidence="6 7">
    <name type="scientific">Aphanomyces stellatus</name>
    <dbReference type="NCBI Taxonomy" id="120398"/>
    <lineage>
        <taxon>Eukaryota</taxon>
        <taxon>Sar</taxon>
        <taxon>Stramenopiles</taxon>
        <taxon>Oomycota</taxon>
        <taxon>Saprolegniomycetes</taxon>
        <taxon>Saprolegniales</taxon>
        <taxon>Verrucalvaceae</taxon>
        <taxon>Aphanomyces</taxon>
    </lineage>
</organism>
<sequence>MPHPDFGSVEFWDSRYIDAGNRSTFEWFFPYKAIDRAFESYLRPEKSERVLILGCDLVMDARDMHELGDGSFDLIIDKGALDCVVCGLSNSAGAIQMMDEVRRVLHPDGTFFLFSAGTASNRLPYLKYNPTTWQITQVSLGQPMHVLALMLRSQAPTSSGQLKS</sequence>
<dbReference type="OrthoDB" id="411785at2759"/>
<evidence type="ECO:0000313" key="5">
    <source>
        <dbReference type="EMBL" id="KAF0691264.1"/>
    </source>
</evidence>
<reference evidence="5" key="2">
    <citation type="submission" date="2019-06" db="EMBL/GenBank/DDBJ databases">
        <title>Genomics analysis of Aphanomyces spp. identifies a new class of oomycete effector associated with host adaptation.</title>
        <authorList>
            <person name="Gaulin E."/>
        </authorList>
    </citation>
    <scope>NUCLEOTIDE SEQUENCE</scope>
    <source>
        <strain evidence="5">CBS 578.67</strain>
    </source>
</reference>
<dbReference type="Gene3D" id="3.40.50.150">
    <property type="entry name" value="Vaccinia Virus protein VP39"/>
    <property type="match status" value="2"/>
</dbReference>
<evidence type="ECO:0000256" key="1">
    <source>
        <dbReference type="ARBA" id="ARBA00008361"/>
    </source>
</evidence>
<dbReference type="AlphaFoldDB" id="A0A485LBG3"/>
<dbReference type="PANTHER" id="PTHR12176:SF79">
    <property type="entry name" value="METHYLTRANSFERASE TYPE 11 DOMAIN-CONTAINING PROTEIN"/>
    <property type="match status" value="1"/>
</dbReference>
<dbReference type="EMBL" id="VJMH01006167">
    <property type="protein sequence ID" value="KAF0691264.1"/>
    <property type="molecule type" value="Genomic_DNA"/>
</dbReference>
<comment type="similarity">
    <text evidence="1">Belongs to the methyltransferase superfamily.</text>
</comment>
<dbReference type="SUPFAM" id="SSF53335">
    <property type="entry name" value="S-adenosyl-L-methionine-dependent methyltransferases"/>
    <property type="match status" value="1"/>
</dbReference>
<proteinExistence type="inferred from homology"/>
<evidence type="ECO:0000313" key="6">
    <source>
        <dbReference type="EMBL" id="VFT94225.1"/>
    </source>
</evidence>
<gene>
    <name evidence="6" type="primary">Aste57867_17471</name>
    <name evidence="5" type="ORF">As57867_017411</name>
    <name evidence="6" type="ORF">ASTE57867_17471</name>
</gene>
<dbReference type="InterPro" id="IPR013216">
    <property type="entry name" value="Methyltransf_11"/>
</dbReference>
<dbReference type="PANTHER" id="PTHR12176">
    <property type="entry name" value="SAM-DEPENDENT METHYLTRANSFERASE SUPERFAMILY PROTEIN"/>
    <property type="match status" value="1"/>
</dbReference>
<name>A0A485LBG3_9STRA</name>
<protein>
    <submittedName>
        <fullName evidence="6">Aste57867_17471 protein</fullName>
    </submittedName>
</protein>
<keyword evidence="7" id="KW-1185">Reference proteome</keyword>
<dbReference type="InterPro" id="IPR029063">
    <property type="entry name" value="SAM-dependent_MTases_sf"/>
</dbReference>